<dbReference type="InterPro" id="IPR036249">
    <property type="entry name" value="Thioredoxin-like_sf"/>
</dbReference>
<evidence type="ECO:0000259" key="2">
    <source>
        <dbReference type="PROSITE" id="PS50405"/>
    </source>
</evidence>
<dbReference type="Pfam" id="PF13409">
    <property type="entry name" value="GST_N_2"/>
    <property type="match status" value="1"/>
</dbReference>
<dbReference type="Proteomes" id="UP001081283">
    <property type="component" value="Unassembled WGS sequence"/>
</dbReference>
<evidence type="ECO:0000313" key="3">
    <source>
        <dbReference type="EMBL" id="MCY0094296.1"/>
    </source>
</evidence>
<dbReference type="RefSeq" id="WP_267612244.1">
    <property type="nucleotide sequence ID" value="NZ_JAOVZQ010000001.1"/>
</dbReference>
<dbReference type="Gene3D" id="3.40.30.10">
    <property type="entry name" value="Glutaredoxin"/>
    <property type="match status" value="1"/>
</dbReference>
<name>A0ABT3YEK2_9HYPH</name>
<organism evidence="3 4">
    <name type="scientific">Hoeflea ulvae</name>
    <dbReference type="NCBI Taxonomy" id="2983764"/>
    <lineage>
        <taxon>Bacteria</taxon>
        <taxon>Pseudomonadati</taxon>
        <taxon>Pseudomonadota</taxon>
        <taxon>Alphaproteobacteria</taxon>
        <taxon>Hyphomicrobiales</taxon>
        <taxon>Rhizobiaceae</taxon>
        <taxon>Hoeflea</taxon>
    </lineage>
</organism>
<dbReference type="PROSITE" id="PS50404">
    <property type="entry name" value="GST_NTER"/>
    <property type="match status" value="1"/>
</dbReference>
<protein>
    <submittedName>
        <fullName evidence="3">Glutathione S-transferase family protein</fullName>
    </submittedName>
</protein>
<evidence type="ECO:0000313" key="4">
    <source>
        <dbReference type="Proteomes" id="UP001081283"/>
    </source>
</evidence>
<dbReference type="Pfam" id="PF00043">
    <property type="entry name" value="GST_C"/>
    <property type="match status" value="1"/>
</dbReference>
<dbReference type="PROSITE" id="PS50405">
    <property type="entry name" value="GST_CTER"/>
    <property type="match status" value="1"/>
</dbReference>
<dbReference type="InterPro" id="IPR004046">
    <property type="entry name" value="GST_C"/>
</dbReference>
<reference evidence="3" key="1">
    <citation type="submission" date="2022-10" db="EMBL/GenBank/DDBJ databases">
        <title>Hoeflea sp. J2-29, isolated from marine algae.</title>
        <authorList>
            <person name="Kristyanto S."/>
            <person name="Kim J.M."/>
            <person name="Jeon C.O."/>
        </authorList>
    </citation>
    <scope>NUCLEOTIDE SEQUENCE</scope>
    <source>
        <strain evidence="3">J2-29</strain>
    </source>
</reference>
<dbReference type="InterPro" id="IPR010987">
    <property type="entry name" value="Glutathione-S-Trfase_C-like"/>
</dbReference>
<dbReference type="PANTHER" id="PTHR44051">
    <property type="entry name" value="GLUTATHIONE S-TRANSFERASE-RELATED"/>
    <property type="match status" value="1"/>
</dbReference>
<dbReference type="EMBL" id="JAOVZQ010000001">
    <property type="protein sequence ID" value="MCY0094296.1"/>
    <property type="molecule type" value="Genomic_DNA"/>
</dbReference>
<dbReference type="Gene3D" id="1.20.1050.10">
    <property type="match status" value="1"/>
</dbReference>
<dbReference type="InterPro" id="IPR036282">
    <property type="entry name" value="Glutathione-S-Trfase_C_sf"/>
</dbReference>
<proteinExistence type="predicted"/>
<keyword evidence="4" id="KW-1185">Reference proteome</keyword>
<comment type="caution">
    <text evidence="3">The sequence shown here is derived from an EMBL/GenBank/DDBJ whole genome shotgun (WGS) entry which is preliminary data.</text>
</comment>
<sequence>MLTVWGRATSSNVQPVMWAIAELGLAHQRHDVGHSYGGNRTPDYLAMNPNGLVPTVRDGDGAPMWESAAIVRYLAARYGDERFWPRDPAVRVQLDMWAEWIKTSFAPAFTGQLFYPLVRFSPKLLKPGQVEAAADALKPLALMLDTRLSDGPYLGGGELTFADMITGHLLYRYYTLDFERADTPRLDAYYARLSARPHYRDHVMVSYESLRTPT</sequence>
<accession>A0ABT3YEK2</accession>
<dbReference type="SFLD" id="SFLDS00019">
    <property type="entry name" value="Glutathione_Transferase_(cytos"/>
    <property type="match status" value="1"/>
</dbReference>
<dbReference type="InterPro" id="IPR040079">
    <property type="entry name" value="Glutathione_S-Trfase"/>
</dbReference>
<dbReference type="InterPro" id="IPR004045">
    <property type="entry name" value="Glutathione_S-Trfase_N"/>
</dbReference>
<dbReference type="CDD" id="cd03047">
    <property type="entry name" value="GST_N_2"/>
    <property type="match status" value="1"/>
</dbReference>
<dbReference type="SUPFAM" id="SSF52833">
    <property type="entry name" value="Thioredoxin-like"/>
    <property type="match status" value="1"/>
</dbReference>
<feature type="domain" description="GST C-terminal" evidence="2">
    <location>
        <begin position="87"/>
        <end position="214"/>
    </location>
</feature>
<dbReference type="SUPFAM" id="SSF47616">
    <property type="entry name" value="GST C-terminal domain-like"/>
    <property type="match status" value="1"/>
</dbReference>
<dbReference type="PANTHER" id="PTHR44051:SF19">
    <property type="entry name" value="DISULFIDE-BOND OXIDOREDUCTASE YFCG"/>
    <property type="match status" value="1"/>
</dbReference>
<dbReference type="SFLD" id="SFLDG01150">
    <property type="entry name" value="Main.1:_Beta-like"/>
    <property type="match status" value="1"/>
</dbReference>
<dbReference type="SFLD" id="SFLDG00358">
    <property type="entry name" value="Main_(cytGST)"/>
    <property type="match status" value="1"/>
</dbReference>
<evidence type="ECO:0000259" key="1">
    <source>
        <dbReference type="PROSITE" id="PS50404"/>
    </source>
</evidence>
<gene>
    <name evidence="3" type="ORF">OEG82_09700</name>
</gene>
<feature type="domain" description="GST N-terminal" evidence="1">
    <location>
        <begin position="1"/>
        <end position="82"/>
    </location>
</feature>